<dbReference type="AlphaFoldDB" id="M5TSS7"/>
<evidence type="ECO:0000313" key="1">
    <source>
        <dbReference type="EMBL" id="EMI52237.1"/>
    </source>
</evidence>
<gene>
    <name evidence="1" type="ORF">RSSM_06351</name>
</gene>
<keyword evidence="2" id="KW-1185">Reference proteome</keyword>
<comment type="caution">
    <text evidence="1">The sequence shown here is derived from an EMBL/GenBank/DDBJ whole genome shotgun (WGS) entry which is preliminary data.</text>
</comment>
<reference evidence="1 2" key="1">
    <citation type="journal article" date="2013" name="Mar. Genomics">
        <title>Expression of sulfatases in Rhodopirellula baltica and the diversity of sulfatases in the genus Rhodopirellula.</title>
        <authorList>
            <person name="Wegner C.E."/>
            <person name="Richter-Heitmann T."/>
            <person name="Klindworth A."/>
            <person name="Klockow C."/>
            <person name="Richter M."/>
            <person name="Achstetter T."/>
            <person name="Glockner F.O."/>
            <person name="Harder J."/>
        </authorList>
    </citation>
    <scope>NUCLEOTIDE SEQUENCE [LARGE SCALE GENOMIC DNA]</scope>
    <source>
        <strain evidence="1 2">SM41</strain>
    </source>
</reference>
<organism evidence="1 2">
    <name type="scientific">Rhodopirellula sallentina SM41</name>
    <dbReference type="NCBI Taxonomy" id="1263870"/>
    <lineage>
        <taxon>Bacteria</taxon>
        <taxon>Pseudomonadati</taxon>
        <taxon>Planctomycetota</taxon>
        <taxon>Planctomycetia</taxon>
        <taxon>Pirellulales</taxon>
        <taxon>Pirellulaceae</taxon>
        <taxon>Rhodopirellula</taxon>
    </lineage>
</organism>
<evidence type="ECO:0000313" key="2">
    <source>
        <dbReference type="Proteomes" id="UP000011885"/>
    </source>
</evidence>
<name>M5TSS7_9BACT</name>
<dbReference type="Proteomes" id="UP000011885">
    <property type="component" value="Unassembled WGS sequence"/>
</dbReference>
<sequence length="48" mass="5488">MFTGTFWGLWTARIPHVTLRHSDRGDSGDDPIVFGRKSDPRSLFLDLI</sequence>
<dbReference type="EMBL" id="ANOH01000443">
    <property type="protein sequence ID" value="EMI52237.1"/>
    <property type="molecule type" value="Genomic_DNA"/>
</dbReference>
<protein>
    <submittedName>
        <fullName evidence="1">Uncharacterized protein</fullName>
    </submittedName>
</protein>
<proteinExistence type="predicted"/>
<accession>M5TSS7</accession>